<protein>
    <recommendedName>
        <fullName evidence="1">2EXR domain-containing protein</fullName>
    </recommendedName>
</protein>
<sequence length="354" mass="41861">MTTQEHDPNGIVQYMSYSLRYSSVRARVTWTCPSRPEEPQKREVLIQYHTTFHPFSKLPLELRLKVWNYASPPRVIEIRSWGDTSRNPLTPIKFSTPPQKPPVIFRVNRESREEALRLYTVVEIGSSTSALEPNQEYLDWKHHPSNPHRQFRAFMYEAIPYRQPLVKPYPAQKTYVDFSRDTIYLGPEFQSRHLEGFFTATGPRMELAGLQYLAIDRKLWMSKLDSRADAFRSALYSLKSRPIKEVYIVPDDVKGCLEDNFYYYEHDITFQEPPYKYTFRLAGSEEQSQTVTDNLRVWFERLWKDGEQKPPKVEIRSVRRNGRCLASFKDGVWEVQKVMGDMQDWKEWNPPTTL</sequence>
<gene>
    <name evidence="2" type="ORF">LY89DRAFT_687197</name>
</gene>
<dbReference type="KEGG" id="psco:LY89DRAFT_687197"/>
<dbReference type="GeneID" id="28825175"/>
<feature type="domain" description="2EXR" evidence="1">
    <location>
        <begin position="52"/>
        <end position="182"/>
    </location>
</feature>
<dbReference type="EMBL" id="KQ947421">
    <property type="protein sequence ID" value="KUJ13847.1"/>
    <property type="molecule type" value="Genomic_DNA"/>
</dbReference>
<accession>A0A194X1X9</accession>
<dbReference type="OrthoDB" id="3513892at2759"/>
<dbReference type="InterPro" id="IPR045518">
    <property type="entry name" value="2EXR"/>
</dbReference>
<dbReference type="InParanoid" id="A0A194X1X9"/>
<dbReference type="RefSeq" id="XP_018068202.1">
    <property type="nucleotide sequence ID" value="XM_018215449.1"/>
</dbReference>
<proteinExistence type="predicted"/>
<dbReference type="Proteomes" id="UP000070700">
    <property type="component" value="Unassembled WGS sequence"/>
</dbReference>
<dbReference type="AlphaFoldDB" id="A0A194X1X9"/>
<evidence type="ECO:0000313" key="3">
    <source>
        <dbReference type="Proteomes" id="UP000070700"/>
    </source>
</evidence>
<dbReference type="Pfam" id="PF20150">
    <property type="entry name" value="2EXR"/>
    <property type="match status" value="1"/>
</dbReference>
<organism evidence="2 3">
    <name type="scientific">Mollisia scopiformis</name>
    <name type="common">Conifer needle endophyte fungus</name>
    <name type="synonym">Phialocephala scopiformis</name>
    <dbReference type="NCBI Taxonomy" id="149040"/>
    <lineage>
        <taxon>Eukaryota</taxon>
        <taxon>Fungi</taxon>
        <taxon>Dikarya</taxon>
        <taxon>Ascomycota</taxon>
        <taxon>Pezizomycotina</taxon>
        <taxon>Leotiomycetes</taxon>
        <taxon>Helotiales</taxon>
        <taxon>Mollisiaceae</taxon>
        <taxon>Mollisia</taxon>
    </lineage>
</organism>
<name>A0A194X1X9_MOLSC</name>
<evidence type="ECO:0000259" key="1">
    <source>
        <dbReference type="Pfam" id="PF20150"/>
    </source>
</evidence>
<evidence type="ECO:0000313" key="2">
    <source>
        <dbReference type="EMBL" id="KUJ13847.1"/>
    </source>
</evidence>
<reference evidence="2 3" key="1">
    <citation type="submission" date="2015-10" db="EMBL/GenBank/DDBJ databases">
        <title>Full genome of DAOMC 229536 Phialocephala scopiformis, a fungal endophyte of spruce producing the potent anti-insectan compound rugulosin.</title>
        <authorList>
            <consortium name="DOE Joint Genome Institute"/>
            <person name="Walker A.K."/>
            <person name="Frasz S.L."/>
            <person name="Seifert K.A."/>
            <person name="Miller J.D."/>
            <person name="Mondo S.J."/>
            <person name="Labutti K."/>
            <person name="Lipzen A."/>
            <person name="Dockter R."/>
            <person name="Kennedy M."/>
            <person name="Grigoriev I.V."/>
            <person name="Spatafora J.W."/>
        </authorList>
    </citation>
    <scope>NUCLEOTIDE SEQUENCE [LARGE SCALE GENOMIC DNA]</scope>
    <source>
        <strain evidence="2 3">CBS 120377</strain>
    </source>
</reference>
<keyword evidence="3" id="KW-1185">Reference proteome</keyword>
<dbReference type="PANTHER" id="PTHR35910:SF1">
    <property type="entry name" value="2EXR DOMAIN-CONTAINING PROTEIN"/>
    <property type="match status" value="1"/>
</dbReference>
<dbReference type="PANTHER" id="PTHR35910">
    <property type="entry name" value="2EXR DOMAIN-CONTAINING PROTEIN"/>
    <property type="match status" value="1"/>
</dbReference>